<dbReference type="OrthoDB" id="785443at2759"/>
<dbReference type="CDD" id="cd11660">
    <property type="entry name" value="SANT_TRF"/>
    <property type="match status" value="1"/>
</dbReference>
<keyword evidence="3" id="KW-0238">DNA-binding</keyword>
<evidence type="ECO:0000313" key="4">
    <source>
        <dbReference type="Proteomes" id="UP000001542"/>
    </source>
</evidence>
<dbReference type="KEGG" id="tva:4762608"/>
<evidence type="ECO:0000259" key="2">
    <source>
        <dbReference type="PROSITE" id="PS51294"/>
    </source>
</evidence>
<name>A2ERE5_TRIV3</name>
<dbReference type="RefSeq" id="XP_001316971.1">
    <property type="nucleotide sequence ID" value="XM_001316936.1"/>
</dbReference>
<dbReference type="InterPro" id="IPR001005">
    <property type="entry name" value="SANT/Myb"/>
</dbReference>
<dbReference type="SUPFAM" id="SSF46689">
    <property type="entry name" value="Homeodomain-like"/>
    <property type="match status" value="1"/>
</dbReference>
<dbReference type="Pfam" id="PF13921">
    <property type="entry name" value="Myb_DNA-bind_6"/>
    <property type="match status" value="1"/>
</dbReference>
<dbReference type="AlphaFoldDB" id="A2ERE5"/>
<dbReference type="EMBL" id="DS113466">
    <property type="protein sequence ID" value="EAY04748.1"/>
    <property type="molecule type" value="Genomic_DNA"/>
</dbReference>
<dbReference type="SMART" id="SM00717">
    <property type="entry name" value="SANT"/>
    <property type="match status" value="1"/>
</dbReference>
<proteinExistence type="predicted"/>
<evidence type="ECO:0000313" key="3">
    <source>
        <dbReference type="EMBL" id="EAY04748.1"/>
    </source>
</evidence>
<dbReference type="SMR" id="A2ERE5"/>
<dbReference type="Gene3D" id="1.10.10.60">
    <property type="entry name" value="Homeodomain-like"/>
    <property type="match status" value="1"/>
</dbReference>
<feature type="domain" description="HTH myb-type" evidence="2">
    <location>
        <begin position="58"/>
        <end position="115"/>
    </location>
</feature>
<dbReference type="PROSITE" id="PS50090">
    <property type="entry name" value="MYB_LIKE"/>
    <property type="match status" value="1"/>
</dbReference>
<feature type="domain" description="Myb-like" evidence="1">
    <location>
        <begin position="65"/>
        <end position="111"/>
    </location>
</feature>
<dbReference type="VEuPathDB" id="TrichDB:TVAGG3_0127710"/>
<protein>
    <submittedName>
        <fullName evidence="3">Myb-like DNA-binding domain containing protein</fullName>
    </submittedName>
</protein>
<reference evidence="3" key="1">
    <citation type="submission" date="2006-10" db="EMBL/GenBank/DDBJ databases">
        <authorList>
            <person name="Amadeo P."/>
            <person name="Zhao Q."/>
            <person name="Wortman J."/>
            <person name="Fraser-Liggett C."/>
            <person name="Carlton J."/>
        </authorList>
    </citation>
    <scope>NUCLEOTIDE SEQUENCE</scope>
    <source>
        <strain evidence="3">G3</strain>
    </source>
</reference>
<dbReference type="VEuPathDB" id="TrichDB:TVAG_288900"/>
<accession>A2ERE5</accession>
<dbReference type="InterPro" id="IPR009057">
    <property type="entry name" value="Homeodomain-like_sf"/>
</dbReference>
<organism evidence="3 4">
    <name type="scientific">Trichomonas vaginalis (strain ATCC PRA-98 / G3)</name>
    <dbReference type="NCBI Taxonomy" id="412133"/>
    <lineage>
        <taxon>Eukaryota</taxon>
        <taxon>Metamonada</taxon>
        <taxon>Parabasalia</taxon>
        <taxon>Trichomonadida</taxon>
        <taxon>Trichomonadidae</taxon>
        <taxon>Trichomonas</taxon>
    </lineage>
</organism>
<dbReference type="Proteomes" id="UP000001542">
    <property type="component" value="Unassembled WGS sequence"/>
</dbReference>
<dbReference type="GO" id="GO:0003677">
    <property type="term" value="F:DNA binding"/>
    <property type="evidence" value="ECO:0007669"/>
    <property type="project" value="UniProtKB-KW"/>
</dbReference>
<sequence length="216" mass="26002">MTQIPVVNRASIQANEFPLQFVCDALLKSHQDAVKQPFNFYSEFNGQPVEEKSDKTQKVRRITVKWTLEEQEFLLNGYRKFEKYWTQILKEYPMNPIRIRFDLKDKWKNLQKKASNPKIKELFERIEASKAQRNQNFTKGSRFILINEQNKPKQEKEQIILIHKQMEERIPHRSLSFVYHALENQQEQTRIIQLWEKVMADPSTVFNFVKECRLIK</sequence>
<gene>
    <name evidence="3" type="ORF">TVAG_288900</name>
</gene>
<dbReference type="InParanoid" id="A2ERE5"/>
<dbReference type="InterPro" id="IPR017930">
    <property type="entry name" value="Myb_dom"/>
</dbReference>
<reference evidence="3" key="2">
    <citation type="journal article" date="2007" name="Science">
        <title>Draft genome sequence of the sexually transmitted pathogen Trichomonas vaginalis.</title>
        <authorList>
            <person name="Carlton J.M."/>
            <person name="Hirt R.P."/>
            <person name="Silva J.C."/>
            <person name="Delcher A.L."/>
            <person name="Schatz M."/>
            <person name="Zhao Q."/>
            <person name="Wortman J.R."/>
            <person name="Bidwell S.L."/>
            <person name="Alsmark U.C.M."/>
            <person name="Besteiro S."/>
            <person name="Sicheritz-Ponten T."/>
            <person name="Noel C.J."/>
            <person name="Dacks J.B."/>
            <person name="Foster P.G."/>
            <person name="Simillion C."/>
            <person name="Van de Peer Y."/>
            <person name="Miranda-Saavedra D."/>
            <person name="Barton G.J."/>
            <person name="Westrop G.D."/>
            <person name="Mueller S."/>
            <person name="Dessi D."/>
            <person name="Fiori P.L."/>
            <person name="Ren Q."/>
            <person name="Paulsen I."/>
            <person name="Zhang H."/>
            <person name="Bastida-Corcuera F.D."/>
            <person name="Simoes-Barbosa A."/>
            <person name="Brown M.T."/>
            <person name="Hayes R.D."/>
            <person name="Mukherjee M."/>
            <person name="Okumura C.Y."/>
            <person name="Schneider R."/>
            <person name="Smith A.J."/>
            <person name="Vanacova S."/>
            <person name="Villalvazo M."/>
            <person name="Haas B.J."/>
            <person name="Pertea M."/>
            <person name="Feldblyum T.V."/>
            <person name="Utterback T.R."/>
            <person name="Shu C.L."/>
            <person name="Osoegawa K."/>
            <person name="de Jong P.J."/>
            <person name="Hrdy I."/>
            <person name="Horvathova L."/>
            <person name="Zubacova Z."/>
            <person name="Dolezal P."/>
            <person name="Malik S.B."/>
            <person name="Logsdon J.M. Jr."/>
            <person name="Henze K."/>
            <person name="Gupta A."/>
            <person name="Wang C.C."/>
            <person name="Dunne R.L."/>
            <person name="Upcroft J.A."/>
            <person name="Upcroft P."/>
            <person name="White O."/>
            <person name="Salzberg S.L."/>
            <person name="Tang P."/>
            <person name="Chiu C.-H."/>
            <person name="Lee Y.-S."/>
            <person name="Embley T.M."/>
            <person name="Coombs G.H."/>
            <person name="Mottram J.C."/>
            <person name="Tachezy J."/>
            <person name="Fraser-Liggett C.M."/>
            <person name="Johnson P.J."/>
        </authorList>
    </citation>
    <scope>NUCLEOTIDE SEQUENCE [LARGE SCALE GENOMIC DNA]</scope>
    <source>
        <strain evidence="3">G3</strain>
    </source>
</reference>
<keyword evidence="4" id="KW-1185">Reference proteome</keyword>
<evidence type="ECO:0000259" key="1">
    <source>
        <dbReference type="PROSITE" id="PS50090"/>
    </source>
</evidence>
<dbReference type="PROSITE" id="PS51294">
    <property type="entry name" value="HTH_MYB"/>
    <property type="match status" value="1"/>
</dbReference>